<keyword evidence="2" id="KW-0812">Transmembrane</keyword>
<dbReference type="Gene3D" id="2.60.40.10">
    <property type="entry name" value="Immunoglobulins"/>
    <property type="match status" value="1"/>
</dbReference>
<dbReference type="GeneTree" id="ENSGT00390000009726"/>
<protein>
    <submittedName>
        <fullName evidence="8">Si:ch211-79k12.1</fullName>
    </submittedName>
</protein>
<sequence length="291" mass="32656">MRSILLAAVVALIHSSHAALMIKGPTEPVLEGDMVTLECLNTDGDLNISRVHFEFFSEYMQGWNQVWWRSVRSYCFYDRAVEVEEDGEKAYLRLFYPTRFSGVPVRCVSDAGNATEPEYVSDSITFKVHYLRGPSLTMEGYPRYMEVPQDVKVRVGADVVVKCSASSSEEPSYFWQKEGSDWVLPSPLLKVTKASALDEGKYTCLAKNPSVESLNVQRTISITVLPMMTTLRRSQSTEQVLNPFPPPAWTNNPWCDFIVGGKDGSLVGKDQPAREGEGEKRSEGILGYWES</sequence>
<feature type="compositionally biased region" description="Basic and acidic residues" evidence="5">
    <location>
        <begin position="271"/>
        <end position="283"/>
    </location>
</feature>
<feature type="chain" id="PRO_5034376158" evidence="6">
    <location>
        <begin position="19"/>
        <end position="291"/>
    </location>
</feature>
<dbReference type="InterPro" id="IPR003599">
    <property type="entry name" value="Ig_sub"/>
</dbReference>
<dbReference type="PANTHER" id="PTHR11973:SF23">
    <property type="entry name" value="C-ANSWER"/>
    <property type="match status" value="1"/>
</dbReference>
<evidence type="ECO:0000256" key="4">
    <source>
        <dbReference type="ARBA" id="ARBA00023180"/>
    </source>
</evidence>
<keyword evidence="3" id="KW-1133">Transmembrane helix</keyword>
<dbReference type="GO" id="GO:0007155">
    <property type="term" value="P:cell adhesion"/>
    <property type="evidence" value="ECO:0007669"/>
    <property type="project" value="TreeGrafter"/>
</dbReference>
<reference evidence="8" key="1">
    <citation type="submission" date="2025-08" db="UniProtKB">
        <authorList>
            <consortium name="Ensembl"/>
        </authorList>
    </citation>
    <scope>IDENTIFICATION</scope>
</reference>
<evidence type="ECO:0000256" key="1">
    <source>
        <dbReference type="ARBA" id="ARBA00004479"/>
    </source>
</evidence>
<evidence type="ECO:0000313" key="9">
    <source>
        <dbReference type="Proteomes" id="UP000694383"/>
    </source>
</evidence>
<evidence type="ECO:0000313" key="8">
    <source>
        <dbReference type="Ensembl" id="ENSOSIP00000025920.1"/>
    </source>
</evidence>
<dbReference type="PANTHER" id="PTHR11973">
    <property type="entry name" value="CELL SURFACE GLYCOPROTEIN MUC18-RELATED"/>
    <property type="match status" value="1"/>
</dbReference>
<keyword evidence="6" id="KW-0732">Signal</keyword>
<dbReference type="InterPro" id="IPR003598">
    <property type="entry name" value="Ig_sub2"/>
</dbReference>
<reference evidence="8" key="2">
    <citation type="submission" date="2025-09" db="UniProtKB">
        <authorList>
            <consortium name="Ensembl"/>
        </authorList>
    </citation>
    <scope>IDENTIFICATION</scope>
</reference>
<dbReference type="GO" id="GO:0005886">
    <property type="term" value="C:plasma membrane"/>
    <property type="evidence" value="ECO:0007669"/>
    <property type="project" value="TreeGrafter"/>
</dbReference>
<evidence type="ECO:0000256" key="3">
    <source>
        <dbReference type="ARBA" id="ARBA00022989"/>
    </source>
</evidence>
<dbReference type="Pfam" id="PF13927">
    <property type="entry name" value="Ig_3"/>
    <property type="match status" value="1"/>
</dbReference>
<evidence type="ECO:0000259" key="7">
    <source>
        <dbReference type="PROSITE" id="PS50835"/>
    </source>
</evidence>
<keyword evidence="3" id="KW-0472">Membrane</keyword>
<keyword evidence="9" id="KW-1185">Reference proteome</keyword>
<dbReference type="InterPro" id="IPR036179">
    <property type="entry name" value="Ig-like_dom_sf"/>
</dbReference>
<dbReference type="SMART" id="SM00409">
    <property type="entry name" value="IG"/>
    <property type="match status" value="1"/>
</dbReference>
<comment type="subcellular location">
    <subcellularLocation>
        <location evidence="1">Membrane</location>
        <topology evidence="1">Single-pass type I membrane protein</topology>
    </subcellularLocation>
</comment>
<dbReference type="SUPFAM" id="SSF48726">
    <property type="entry name" value="Immunoglobulin"/>
    <property type="match status" value="1"/>
</dbReference>
<feature type="region of interest" description="Disordered" evidence="5">
    <location>
        <begin position="266"/>
        <end position="291"/>
    </location>
</feature>
<organism evidence="8 9">
    <name type="scientific">Oryzias sinensis</name>
    <name type="common">Chinese medaka</name>
    <dbReference type="NCBI Taxonomy" id="183150"/>
    <lineage>
        <taxon>Eukaryota</taxon>
        <taxon>Metazoa</taxon>
        <taxon>Chordata</taxon>
        <taxon>Craniata</taxon>
        <taxon>Vertebrata</taxon>
        <taxon>Euteleostomi</taxon>
        <taxon>Actinopterygii</taxon>
        <taxon>Neopterygii</taxon>
        <taxon>Teleostei</taxon>
        <taxon>Neoteleostei</taxon>
        <taxon>Acanthomorphata</taxon>
        <taxon>Ovalentaria</taxon>
        <taxon>Atherinomorphae</taxon>
        <taxon>Beloniformes</taxon>
        <taxon>Adrianichthyidae</taxon>
        <taxon>Oryziinae</taxon>
        <taxon>Oryzias</taxon>
    </lineage>
</organism>
<dbReference type="Proteomes" id="UP000694383">
    <property type="component" value="Unplaced"/>
</dbReference>
<dbReference type="AlphaFoldDB" id="A0A8C7YE18"/>
<name>A0A8C7YE18_9TELE</name>
<dbReference type="Ensembl" id="ENSOSIT00000027332.1">
    <property type="protein sequence ID" value="ENSOSIP00000025920.1"/>
    <property type="gene ID" value="ENSOSIG00000013571.1"/>
</dbReference>
<proteinExistence type="predicted"/>
<dbReference type="InterPro" id="IPR007110">
    <property type="entry name" value="Ig-like_dom"/>
</dbReference>
<feature type="domain" description="Ig-like" evidence="7">
    <location>
        <begin position="142"/>
        <end position="221"/>
    </location>
</feature>
<feature type="signal peptide" evidence="6">
    <location>
        <begin position="1"/>
        <end position="18"/>
    </location>
</feature>
<dbReference type="SMART" id="SM00408">
    <property type="entry name" value="IGc2"/>
    <property type="match status" value="1"/>
</dbReference>
<accession>A0A8C7YE18</accession>
<evidence type="ECO:0000256" key="2">
    <source>
        <dbReference type="ARBA" id="ARBA00022692"/>
    </source>
</evidence>
<dbReference type="InterPro" id="IPR013783">
    <property type="entry name" value="Ig-like_fold"/>
</dbReference>
<dbReference type="PROSITE" id="PS50835">
    <property type="entry name" value="IG_LIKE"/>
    <property type="match status" value="1"/>
</dbReference>
<dbReference type="InterPro" id="IPR051116">
    <property type="entry name" value="Surface_Rcpt/Adhesion_Mol"/>
</dbReference>
<evidence type="ECO:0000256" key="5">
    <source>
        <dbReference type="SAM" id="MobiDB-lite"/>
    </source>
</evidence>
<keyword evidence="4" id="KW-0325">Glycoprotein</keyword>
<evidence type="ECO:0000256" key="6">
    <source>
        <dbReference type="SAM" id="SignalP"/>
    </source>
</evidence>